<protein>
    <submittedName>
        <fullName evidence="1">Uncharacterized protein</fullName>
    </submittedName>
</protein>
<dbReference type="Proteomes" id="UP001055811">
    <property type="component" value="Linkage Group LG01"/>
</dbReference>
<dbReference type="EMBL" id="CM042009">
    <property type="protein sequence ID" value="KAI3790886.1"/>
    <property type="molecule type" value="Genomic_DNA"/>
</dbReference>
<evidence type="ECO:0000313" key="2">
    <source>
        <dbReference type="Proteomes" id="UP001055811"/>
    </source>
</evidence>
<evidence type="ECO:0000313" key="1">
    <source>
        <dbReference type="EMBL" id="KAI3790886.1"/>
    </source>
</evidence>
<gene>
    <name evidence="1" type="ORF">L2E82_04287</name>
</gene>
<name>A0ACB9H6J6_CICIN</name>
<comment type="caution">
    <text evidence="1">The sequence shown here is derived from an EMBL/GenBank/DDBJ whole genome shotgun (WGS) entry which is preliminary data.</text>
</comment>
<reference evidence="1 2" key="2">
    <citation type="journal article" date="2022" name="Mol. Ecol. Resour.">
        <title>The genomes of chicory, endive, great burdock and yacon provide insights into Asteraceae paleo-polyploidization history and plant inulin production.</title>
        <authorList>
            <person name="Fan W."/>
            <person name="Wang S."/>
            <person name="Wang H."/>
            <person name="Wang A."/>
            <person name="Jiang F."/>
            <person name="Liu H."/>
            <person name="Zhao H."/>
            <person name="Xu D."/>
            <person name="Zhang Y."/>
        </authorList>
    </citation>
    <scope>NUCLEOTIDE SEQUENCE [LARGE SCALE GENOMIC DNA]</scope>
    <source>
        <strain evidence="2">cv. Punajuju</strain>
        <tissue evidence="1">Leaves</tissue>
    </source>
</reference>
<sequence length="1350" mass="154077">MSNQGFDRNSGPGTGNTKQQPSFGYRPPSQSPSPWFNASSQKPEVHQNPAIQPLIPSRNPRTESPVKNQVQDLKRTRSPPLLPTYKDILQNSRTVVRRPSVSVSPPRSTTKPNTYTNPGNQIWSSQSQYTDLDKPETPAINPSDFPVPKRSRLPSSTPNDPVLDDSERELQAKAKRLARFKDELSQPESTDKIQKVQNVDQIVTDKRKFMFEPSDMTRNSNLQMDSEDQDSSSTVIIGVCPDMCPGQERAERERKGDLDQYERLDGDRNQTTESLAVKKYTRTAEREAALIRPMTILQKTMDYLLNLLNQPYDERFLGLYNFLWDRMRAIRMDLRMQHIFNLGAITMLEQMIRLHIIAMHELCQYTKGEGFSEGFDAHLNIEQMNKTSVELFQLYDDHRKKGIEVTTEREFRGYYALLKLDKHPGYKVEPSELSLDLAKMTPGIRQTQEVLFARNVARACRTGNYIAFFRLVRKASYLQACLMHAHFGKLRTQALASLHSGLQNNQGIPVTQISKWLGLEEENMEDLLEYHGFFIKEFEEPYMVKEGQFLNIDNEYPLKCSKLVHMKRSKTVVKDVLSSPMKLPLEVPKRVPVNSTSIKVNPPVSPKKTKVIDTNMAVKVDTKQPPVFPIPVVERRNDDFRRVDSPRNIFKTVGKANSPNGSPKAVTTSVAKDKRFRSSLEKHVPPNVPSMLPQVPPMDRLESMVDPVSVEDSMVDPVFVEDRELEEPENVTEKVPDEIEIEIDNSIDEEVAEAKLKLILRLWRRRAFMKKDLREKKQLVANAALSSLSLGPPMWHHKEQSKIHGNFNIDVAMLERYKKQEQLWLPLNVSNVVGPTLGERNRHAKVICWKLLFCPSDVNQEKPDPNSWLRHKLMPECTDKNEDLIVSFPDLSIWKKSDYRKSSSDPTCYLSVVKNVNLDNLLEESVSGASAVMFLASECVPWDSQRTRLYTLISSIPYGSRLPLLIVSYSSENHSKIADKLGLDELDKSRISSFSVLSGCFMTEKDLRTGLEWLASESPLQPVVHRVKTRDLIMKNLKILTDLEINSETSPQHCVSVVNRAVDESIAEIGNAAKSNPVNWPCPEISLLNGPDFRVFEPYFPSIGWSSGSRVDPLVQALRDCKLPNPDRVLSRKWTDIESQRAELERFLVGYLGPLIGPPLAQKEASALIQTCVGLELDGLTYFLVPNWVMIFQRVFNWRLMSISNGPYSSAYILSDQDSSIFDLESFEGESRNVTGPSLDEMIEVSCLVPRSESEFRTSRSESELRAPRSESELWAQRSESELQAPRSESQFRAPRSESESGYRDLERTVNGEDLMEVEKEKESERSLRRLLEKCNIVQDMIDKKLSIYF</sequence>
<reference evidence="2" key="1">
    <citation type="journal article" date="2022" name="Mol. Ecol. Resour.">
        <title>The genomes of chicory, endive, great burdock and yacon provide insights into Asteraceae palaeo-polyploidization history and plant inulin production.</title>
        <authorList>
            <person name="Fan W."/>
            <person name="Wang S."/>
            <person name="Wang H."/>
            <person name="Wang A."/>
            <person name="Jiang F."/>
            <person name="Liu H."/>
            <person name="Zhao H."/>
            <person name="Xu D."/>
            <person name="Zhang Y."/>
        </authorList>
    </citation>
    <scope>NUCLEOTIDE SEQUENCE [LARGE SCALE GENOMIC DNA]</scope>
    <source>
        <strain evidence="2">cv. Punajuju</strain>
    </source>
</reference>
<accession>A0ACB9H6J6</accession>
<organism evidence="1 2">
    <name type="scientific">Cichorium intybus</name>
    <name type="common">Chicory</name>
    <dbReference type="NCBI Taxonomy" id="13427"/>
    <lineage>
        <taxon>Eukaryota</taxon>
        <taxon>Viridiplantae</taxon>
        <taxon>Streptophyta</taxon>
        <taxon>Embryophyta</taxon>
        <taxon>Tracheophyta</taxon>
        <taxon>Spermatophyta</taxon>
        <taxon>Magnoliopsida</taxon>
        <taxon>eudicotyledons</taxon>
        <taxon>Gunneridae</taxon>
        <taxon>Pentapetalae</taxon>
        <taxon>asterids</taxon>
        <taxon>campanulids</taxon>
        <taxon>Asterales</taxon>
        <taxon>Asteraceae</taxon>
        <taxon>Cichorioideae</taxon>
        <taxon>Cichorieae</taxon>
        <taxon>Cichoriinae</taxon>
        <taxon>Cichorium</taxon>
    </lineage>
</organism>
<keyword evidence="2" id="KW-1185">Reference proteome</keyword>
<proteinExistence type="predicted"/>